<dbReference type="Proteomes" id="UP001303046">
    <property type="component" value="Unassembled WGS sequence"/>
</dbReference>
<evidence type="ECO:0000313" key="1">
    <source>
        <dbReference type="EMBL" id="KAK6760994.1"/>
    </source>
</evidence>
<keyword evidence="2" id="KW-1185">Reference proteome</keyword>
<dbReference type="EMBL" id="JAVFWL010000006">
    <property type="protein sequence ID" value="KAK6760994.1"/>
    <property type="molecule type" value="Genomic_DNA"/>
</dbReference>
<accession>A0ABR1EE84</accession>
<gene>
    <name evidence="1" type="primary">Necator_chrX.g22332</name>
    <name evidence="1" type="ORF">RB195_022171</name>
</gene>
<proteinExistence type="predicted"/>
<organism evidence="1 2">
    <name type="scientific">Necator americanus</name>
    <name type="common">Human hookworm</name>
    <dbReference type="NCBI Taxonomy" id="51031"/>
    <lineage>
        <taxon>Eukaryota</taxon>
        <taxon>Metazoa</taxon>
        <taxon>Ecdysozoa</taxon>
        <taxon>Nematoda</taxon>
        <taxon>Chromadorea</taxon>
        <taxon>Rhabditida</taxon>
        <taxon>Rhabditina</taxon>
        <taxon>Rhabditomorpha</taxon>
        <taxon>Strongyloidea</taxon>
        <taxon>Ancylostomatidae</taxon>
        <taxon>Bunostominae</taxon>
        <taxon>Necator</taxon>
    </lineage>
</organism>
<name>A0ABR1EE84_NECAM</name>
<protein>
    <submittedName>
        <fullName evidence="1">Uncharacterized protein</fullName>
    </submittedName>
</protein>
<reference evidence="1 2" key="1">
    <citation type="submission" date="2023-08" db="EMBL/GenBank/DDBJ databases">
        <title>A Necator americanus chromosomal reference genome.</title>
        <authorList>
            <person name="Ilik V."/>
            <person name="Petrzelkova K.J."/>
            <person name="Pardy F."/>
            <person name="Fuh T."/>
            <person name="Niatou-Singa F.S."/>
            <person name="Gouil Q."/>
            <person name="Baker L."/>
            <person name="Ritchie M.E."/>
            <person name="Jex A.R."/>
            <person name="Gazzola D."/>
            <person name="Li H."/>
            <person name="Toshio Fujiwara R."/>
            <person name="Zhan B."/>
            <person name="Aroian R.V."/>
            <person name="Pafco B."/>
            <person name="Schwarz E.M."/>
        </authorList>
    </citation>
    <scope>NUCLEOTIDE SEQUENCE [LARGE SCALE GENOMIC DNA]</scope>
    <source>
        <strain evidence="1 2">Aroian</strain>
        <tissue evidence="1">Whole animal</tissue>
    </source>
</reference>
<evidence type="ECO:0000313" key="2">
    <source>
        <dbReference type="Proteomes" id="UP001303046"/>
    </source>
</evidence>
<comment type="caution">
    <text evidence="1">The sequence shown here is derived from an EMBL/GenBank/DDBJ whole genome shotgun (WGS) entry which is preliminary data.</text>
</comment>
<sequence length="350" mass="38398">MQGYDRNSDEWNNSVQALAEDREGWAELCSRATHLGEDAENRELEESEKDFSILPEITPFISGNDSIEKEAVRVDYTTTSSPRHDLPSKSKVAEPVSQKVDNAHYIDEETKASPFEDETPAQKANGVSGNTVTRFSSSFQADEDIEDVIMKMSLTKVSIRRAPVRESHPTEQYDEHHLGTVQTRKDAEEDLDVYKDGTKTHVPSGSSVIFIPGVTDNLVLVSSKSFVGNFPTVSEQEKSNTGQTIIAPDVELLGTASKSSLDSFYRIPVHKSVKKEKILTFCTKDVAIRDIRNMVIACGGEEDIWQPNSIAWKPVAHASGPTVEAHHVSGPPSVAVLGKCGGVSDPRSLT</sequence>